<protein>
    <submittedName>
        <fullName evidence="2">Uncharacterized protein</fullName>
    </submittedName>
</protein>
<dbReference type="AlphaFoldDB" id="A0A1D7YAU7"/>
<proteinExistence type="predicted"/>
<evidence type="ECO:0000256" key="1">
    <source>
        <dbReference type="SAM" id="MobiDB-lite"/>
    </source>
</evidence>
<name>A0A1D7YAU7_9ACTN</name>
<evidence type="ECO:0000313" key="2">
    <source>
        <dbReference type="EMBL" id="AOR32459.1"/>
    </source>
</evidence>
<gene>
    <name evidence="2" type="ORF">BFF78_16540</name>
</gene>
<keyword evidence="3" id="KW-1185">Reference proteome</keyword>
<organism evidence="2 3">
    <name type="scientific">Streptomyces fodineus</name>
    <dbReference type="NCBI Taxonomy" id="1904616"/>
    <lineage>
        <taxon>Bacteria</taxon>
        <taxon>Bacillati</taxon>
        <taxon>Actinomycetota</taxon>
        <taxon>Actinomycetes</taxon>
        <taxon>Kitasatosporales</taxon>
        <taxon>Streptomycetaceae</taxon>
        <taxon>Streptomyces</taxon>
    </lineage>
</organism>
<dbReference type="KEGG" id="spun:BFF78_16540"/>
<accession>A0A1D7YAU7</accession>
<feature type="region of interest" description="Disordered" evidence="1">
    <location>
        <begin position="196"/>
        <end position="219"/>
    </location>
</feature>
<reference evidence="3" key="1">
    <citation type="submission" date="2016-09" db="EMBL/GenBank/DDBJ databases">
        <title>Streptomyces puniciscabiei strain:TW1S1 Genome sequencing and assembly.</title>
        <authorList>
            <person name="Kim M.-K."/>
            <person name="Kim S.B."/>
        </authorList>
    </citation>
    <scope>NUCLEOTIDE SEQUENCE [LARGE SCALE GENOMIC DNA]</scope>
    <source>
        <strain evidence="3">TW1S1</strain>
    </source>
</reference>
<sequence>MHPATVEARRRRTRRTPAVVAVALAGTAVLGVGLARFGLRIWEGTPFPVADPAVTAQRLDQRTVQAYDALDLPQAKLDTEWTGGGRTAQAYGCEYRGLSHLGDQLSDSPPNVPGVVTVSTEWALKGVTEDAGQAALRRARAALRRQGWRVTTYTSRNHSISLEATPPHSDARVGLDTYPGGRLALSASAGCLRYPKGTPVDESGDVPLPPQRLPGRLRG</sequence>
<evidence type="ECO:0000313" key="3">
    <source>
        <dbReference type="Proteomes" id="UP000094960"/>
    </source>
</evidence>
<dbReference type="Proteomes" id="UP000094960">
    <property type="component" value="Chromosome"/>
</dbReference>
<dbReference type="EMBL" id="CP017248">
    <property type="protein sequence ID" value="AOR32459.1"/>
    <property type="molecule type" value="Genomic_DNA"/>
</dbReference>